<protein>
    <submittedName>
        <fullName evidence="2">Uncharacterized protein</fullName>
    </submittedName>
</protein>
<dbReference type="AlphaFoldDB" id="A0A2T2NTD3"/>
<sequence length="126" mass="13483">MPHPVAKQASTVLIGAGQLRAGTAVMAGFQALPPCCAGWPSIFLVRHPQLRHQAPHRTAPHRQQALSRAVGQSDTQSASQPASAPLSQNVVPSALQAHSAGHYGCGFLRLHLHLIQFPYQCQWPSS</sequence>
<dbReference type="EMBL" id="KZ678133">
    <property type="protein sequence ID" value="PSN68705.1"/>
    <property type="molecule type" value="Genomic_DNA"/>
</dbReference>
<feature type="compositionally biased region" description="Polar residues" evidence="1">
    <location>
        <begin position="64"/>
        <end position="75"/>
    </location>
</feature>
<feature type="compositionally biased region" description="Low complexity" evidence="1">
    <location>
        <begin position="76"/>
        <end position="86"/>
    </location>
</feature>
<evidence type="ECO:0000313" key="2">
    <source>
        <dbReference type="EMBL" id="PSN68705.1"/>
    </source>
</evidence>
<proteinExistence type="predicted"/>
<feature type="region of interest" description="Disordered" evidence="1">
    <location>
        <begin position="53"/>
        <end position="86"/>
    </location>
</feature>
<name>A0A2T2NTD3_CORCC</name>
<organism evidence="2 3">
    <name type="scientific">Corynespora cassiicola Philippines</name>
    <dbReference type="NCBI Taxonomy" id="1448308"/>
    <lineage>
        <taxon>Eukaryota</taxon>
        <taxon>Fungi</taxon>
        <taxon>Dikarya</taxon>
        <taxon>Ascomycota</taxon>
        <taxon>Pezizomycotina</taxon>
        <taxon>Dothideomycetes</taxon>
        <taxon>Pleosporomycetidae</taxon>
        <taxon>Pleosporales</taxon>
        <taxon>Corynesporascaceae</taxon>
        <taxon>Corynespora</taxon>
    </lineage>
</organism>
<dbReference type="Proteomes" id="UP000240883">
    <property type="component" value="Unassembled WGS sequence"/>
</dbReference>
<accession>A0A2T2NTD3</accession>
<keyword evidence="3" id="KW-1185">Reference proteome</keyword>
<gene>
    <name evidence="2" type="ORF">BS50DRAFT_322877</name>
</gene>
<reference evidence="2 3" key="1">
    <citation type="journal article" date="2018" name="Front. Microbiol.">
        <title>Genome-Wide Analysis of Corynespora cassiicola Leaf Fall Disease Putative Effectors.</title>
        <authorList>
            <person name="Lopez D."/>
            <person name="Ribeiro S."/>
            <person name="Label P."/>
            <person name="Fumanal B."/>
            <person name="Venisse J.S."/>
            <person name="Kohler A."/>
            <person name="de Oliveira R.R."/>
            <person name="Labutti K."/>
            <person name="Lipzen A."/>
            <person name="Lail K."/>
            <person name="Bauer D."/>
            <person name="Ohm R.A."/>
            <person name="Barry K.W."/>
            <person name="Spatafora J."/>
            <person name="Grigoriev I.V."/>
            <person name="Martin F.M."/>
            <person name="Pujade-Renaud V."/>
        </authorList>
    </citation>
    <scope>NUCLEOTIDE SEQUENCE [LARGE SCALE GENOMIC DNA]</scope>
    <source>
        <strain evidence="2 3">Philippines</strain>
    </source>
</reference>
<evidence type="ECO:0000313" key="3">
    <source>
        <dbReference type="Proteomes" id="UP000240883"/>
    </source>
</evidence>
<evidence type="ECO:0000256" key="1">
    <source>
        <dbReference type="SAM" id="MobiDB-lite"/>
    </source>
</evidence>